<evidence type="ECO:0000256" key="1">
    <source>
        <dbReference type="ARBA" id="ARBA00022553"/>
    </source>
</evidence>
<accession>A0A0S7ETD4</accession>
<dbReference type="FunFam" id="1.20.58.60:FF:000010">
    <property type="entry name" value="plectin isoform X2"/>
    <property type="match status" value="1"/>
</dbReference>
<proteinExistence type="predicted"/>
<dbReference type="GO" id="GO:0030506">
    <property type="term" value="F:ankyrin binding"/>
    <property type="evidence" value="ECO:0007669"/>
    <property type="project" value="TreeGrafter"/>
</dbReference>
<evidence type="ECO:0000256" key="2">
    <source>
        <dbReference type="ARBA" id="ARBA00022737"/>
    </source>
</evidence>
<dbReference type="GO" id="GO:0031581">
    <property type="term" value="P:hemidesmosome assembly"/>
    <property type="evidence" value="ECO:0007669"/>
    <property type="project" value="TreeGrafter"/>
</dbReference>
<dbReference type="InterPro" id="IPR043197">
    <property type="entry name" value="Plakin"/>
</dbReference>
<dbReference type="GO" id="GO:0005882">
    <property type="term" value="C:intermediate filament"/>
    <property type="evidence" value="ECO:0007669"/>
    <property type="project" value="TreeGrafter"/>
</dbReference>
<keyword evidence="1" id="KW-0597">Phosphoprotein</keyword>
<dbReference type="SUPFAM" id="SSF46966">
    <property type="entry name" value="Spectrin repeat"/>
    <property type="match status" value="1"/>
</dbReference>
<dbReference type="GO" id="GO:0042060">
    <property type="term" value="P:wound healing"/>
    <property type="evidence" value="ECO:0007669"/>
    <property type="project" value="TreeGrafter"/>
</dbReference>
<dbReference type="GO" id="GO:0030056">
    <property type="term" value="C:hemidesmosome"/>
    <property type="evidence" value="ECO:0007669"/>
    <property type="project" value="TreeGrafter"/>
</dbReference>
<dbReference type="GO" id="GO:0042383">
    <property type="term" value="C:sarcolemma"/>
    <property type="evidence" value="ECO:0007669"/>
    <property type="project" value="TreeGrafter"/>
</dbReference>
<dbReference type="GO" id="GO:0008307">
    <property type="term" value="F:structural constituent of muscle"/>
    <property type="evidence" value="ECO:0007669"/>
    <property type="project" value="TreeGrafter"/>
</dbReference>
<protein>
    <submittedName>
        <fullName evidence="3">PLEC</fullName>
    </submittedName>
</protein>
<evidence type="ECO:0000313" key="3">
    <source>
        <dbReference type="EMBL" id="JAO07596.1"/>
    </source>
</evidence>
<dbReference type="GO" id="GO:0005200">
    <property type="term" value="F:structural constituent of cytoskeleton"/>
    <property type="evidence" value="ECO:0007669"/>
    <property type="project" value="TreeGrafter"/>
</dbReference>
<dbReference type="GO" id="GO:0005925">
    <property type="term" value="C:focal adhesion"/>
    <property type="evidence" value="ECO:0007669"/>
    <property type="project" value="TreeGrafter"/>
</dbReference>
<dbReference type="EMBL" id="GBYX01474064">
    <property type="protein sequence ID" value="JAO07596.1"/>
    <property type="molecule type" value="Transcribed_RNA"/>
</dbReference>
<dbReference type="GO" id="GO:0048471">
    <property type="term" value="C:perinuclear region of cytoplasm"/>
    <property type="evidence" value="ECO:0007669"/>
    <property type="project" value="TreeGrafter"/>
</dbReference>
<dbReference type="PANTHER" id="PTHR23169:SF20">
    <property type="entry name" value="PLECTIN"/>
    <property type="match status" value="1"/>
</dbReference>
<dbReference type="PANTHER" id="PTHR23169">
    <property type="entry name" value="ENVOPLAKIN"/>
    <property type="match status" value="1"/>
</dbReference>
<keyword evidence="2" id="KW-0677">Repeat</keyword>
<organism evidence="3">
    <name type="scientific">Poeciliopsis prolifica</name>
    <name type="common">blackstripe livebearer</name>
    <dbReference type="NCBI Taxonomy" id="188132"/>
    <lineage>
        <taxon>Eukaryota</taxon>
        <taxon>Metazoa</taxon>
        <taxon>Chordata</taxon>
        <taxon>Craniata</taxon>
        <taxon>Vertebrata</taxon>
        <taxon>Euteleostomi</taxon>
        <taxon>Actinopterygii</taxon>
        <taxon>Neopterygii</taxon>
        <taxon>Teleostei</taxon>
        <taxon>Neoteleostei</taxon>
        <taxon>Acanthomorphata</taxon>
        <taxon>Ovalentaria</taxon>
        <taxon>Atherinomorphae</taxon>
        <taxon>Cyprinodontiformes</taxon>
        <taxon>Poeciliidae</taxon>
        <taxon>Poeciliinae</taxon>
        <taxon>Poeciliopsis</taxon>
    </lineage>
</organism>
<dbReference type="Gene3D" id="1.20.58.60">
    <property type="match status" value="2"/>
</dbReference>
<sequence>MVIRNTQGAEGVLKQYEDCLREVQAVPSDVKEVEAQRSKLKKMRGEAESEQPVFDSMDEELKKASAVSDKMSRVHTERDIELDHYRQLTGSLQDRWKAVFTQIDLRQRELEQLGRQLGYYRESYDWLMHWIADAKQRQEKIQAMPITDTKTLKDQLAQEKKLLSEIEQNQGKVDECQKYAKAYIDTIKDYELQLVAYRAQVEPLASPLKKSKLDSASDNIIQEYVTLKTKYSELMTLTNQYIKFIIDMQQRLEDEEMADAQQKQIEHEKTVLQQTFLTEKEMLLRKEKLIEEEKRGWKVSLKKK</sequence>
<dbReference type="GO" id="GO:0045104">
    <property type="term" value="P:intermediate filament cytoskeleton organization"/>
    <property type="evidence" value="ECO:0007669"/>
    <property type="project" value="InterPro"/>
</dbReference>
<dbReference type="GO" id="GO:0045296">
    <property type="term" value="F:cadherin binding"/>
    <property type="evidence" value="ECO:0007669"/>
    <property type="project" value="TreeGrafter"/>
</dbReference>
<dbReference type="AlphaFoldDB" id="A0A0S7ETD4"/>
<gene>
    <name evidence="3" type="primary">PLEC</name>
</gene>
<reference evidence="3" key="1">
    <citation type="submission" date="2014-12" db="EMBL/GenBank/DDBJ databases">
        <title>Parallel Evolution in Life History Adaptation Evident in the Tissue-Specific Poeciliopsis prolifica transcriptome.</title>
        <authorList>
            <person name="Jue N.K."/>
            <person name="Foley R.J."/>
            <person name="Obergfell C."/>
            <person name="Reznick D.N."/>
            <person name="O'Neill R.J."/>
            <person name="O'Neill M.J."/>
        </authorList>
    </citation>
    <scope>NUCLEOTIDE SEQUENCE</scope>
</reference>
<name>A0A0S7ETD4_9TELE</name>